<accession>A0A8H5F1V5</accession>
<dbReference type="AlphaFoldDB" id="A0A8H5F1V5"/>
<dbReference type="GO" id="GO:0016491">
    <property type="term" value="F:oxidoreductase activity"/>
    <property type="evidence" value="ECO:0007669"/>
    <property type="project" value="InterPro"/>
</dbReference>
<dbReference type="CDD" id="cd02933">
    <property type="entry name" value="OYE_like_FMN"/>
    <property type="match status" value="1"/>
</dbReference>
<dbReference type="PANTHER" id="PTHR22893">
    <property type="entry name" value="NADH OXIDOREDUCTASE-RELATED"/>
    <property type="match status" value="1"/>
</dbReference>
<gene>
    <name evidence="2" type="ORF">D9619_001221</name>
</gene>
<dbReference type="InterPro" id="IPR001155">
    <property type="entry name" value="OxRdtase_FMN_N"/>
</dbReference>
<sequence>MAPIEALFNPLELGDTTLKNRITMSAMTRDRAENTYPTDLMKKYYIERASAGLIVSEGILISRQGTEWPNAPGLWDDKHVAGWKNIVDGVHQAGGKMYAQLWHTGRVSHPDAPEQKLAGTPVWAPSAISARGGKFRHIPGVPGYVTPKAVDDPTILIDQYKQAALNAKRAGFDGVELHGANGYLVAQFLDYNSNQRTDKWGGSIENRARFGLEVLKSLTEIFGNNVSVKLSPCGGYNDVGMPYQDTIDHYSYFIQEAEKLNLSYFTLMRYAEATDLVLDGKHRATKLDVVKEFRPLMKRAKCIINAGVTPEEGAELVSEGKADAIAIAFNYVAHPDLVDRVQRGLPLDNTLDVKRLYGGPEVDKWPVGYINYPKAVSVKN</sequence>
<dbReference type="Pfam" id="PF00724">
    <property type="entry name" value="Oxidored_FMN"/>
    <property type="match status" value="1"/>
</dbReference>
<feature type="domain" description="NADH:flavin oxidoreductase/NADH oxidase N-terminal" evidence="1">
    <location>
        <begin position="7"/>
        <end position="347"/>
    </location>
</feature>
<dbReference type="EMBL" id="JAACJJ010000028">
    <property type="protein sequence ID" value="KAF5320785.1"/>
    <property type="molecule type" value="Genomic_DNA"/>
</dbReference>
<keyword evidence="3" id="KW-1185">Reference proteome</keyword>
<dbReference type="SUPFAM" id="SSF51395">
    <property type="entry name" value="FMN-linked oxidoreductases"/>
    <property type="match status" value="1"/>
</dbReference>
<organism evidence="2 3">
    <name type="scientific">Psilocybe cf. subviscida</name>
    <dbReference type="NCBI Taxonomy" id="2480587"/>
    <lineage>
        <taxon>Eukaryota</taxon>
        <taxon>Fungi</taxon>
        <taxon>Dikarya</taxon>
        <taxon>Basidiomycota</taxon>
        <taxon>Agaricomycotina</taxon>
        <taxon>Agaricomycetes</taxon>
        <taxon>Agaricomycetidae</taxon>
        <taxon>Agaricales</taxon>
        <taxon>Agaricineae</taxon>
        <taxon>Strophariaceae</taxon>
        <taxon>Psilocybe</taxon>
    </lineage>
</organism>
<dbReference type="PANTHER" id="PTHR22893:SF91">
    <property type="entry name" value="NADPH DEHYDROGENASE 2-RELATED"/>
    <property type="match status" value="1"/>
</dbReference>
<evidence type="ECO:0000313" key="3">
    <source>
        <dbReference type="Proteomes" id="UP000567179"/>
    </source>
</evidence>
<evidence type="ECO:0000259" key="1">
    <source>
        <dbReference type="Pfam" id="PF00724"/>
    </source>
</evidence>
<dbReference type="GO" id="GO:0010181">
    <property type="term" value="F:FMN binding"/>
    <property type="evidence" value="ECO:0007669"/>
    <property type="project" value="InterPro"/>
</dbReference>
<evidence type="ECO:0000313" key="2">
    <source>
        <dbReference type="EMBL" id="KAF5320785.1"/>
    </source>
</evidence>
<dbReference type="InterPro" id="IPR013785">
    <property type="entry name" value="Aldolase_TIM"/>
</dbReference>
<dbReference type="Gene3D" id="3.20.20.70">
    <property type="entry name" value="Aldolase class I"/>
    <property type="match status" value="1"/>
</dbReference>
<dbReference type="Proteomes" id="UP000567179">
    <property type="component" value="Unassembled WGS sequence"/>
</dbReference>
<proteinExistence type="predicted"/>
<protein>
    <recommendedName>
        <fullName evidence="1">NADH:flavin oxidoreductase/NADH oxidase N-terminal domain-containing protein</fullName>
    </recommendedName>
</protein>
<dbReference type="OrthoDB" id="276546at2759"/>
<reference evidence="2 3" key="1">
    <citation type="journal article" date="2020" name="ISME J.">
        <title>Uncovering the hidden diversity of litter-decomposition mechanisms in mushroom-forming fungi.</title>
        <authorList>
            <person name="Floudas D."/>
            <person name="Bentzer J."/>
            <person name="Ahren D."/>
            <person name="Johansson T."/>
            <person name="Persson P."/>
            <person name="Tunlid A."/>
        </authorList>
    </citation>
    <scope>NUCLEOTIDE SEQUENCE [LARGE SCALE GENOMIC DNA]</scope>
    <source>
        <strain evidence="2 3">CBS 101986</strain>
    </source>
</reference>
<comment type="caution">
    <text evidence="2">The sequence shown here is derived from an EMBL/GenBank/DDBJ whole genome shotgun (WGS) entry which is preliminary data.</text>
</comment>
<name>A0A8H5F1V5_9AGAR</name>
<dbReference type="InterPro" id="IPR045247">
    <property type="entry name" value="Oye-like"/>
</dbReference>